<feature type="region of interest" description="Disordered" evidence="4">
    <location>
        <begin position="127"/>
        <end position="148"/>
    </location>
</feature>
<dbReference type="Pfam" id="PF03061">
    <property type="entry name" value="4HBT"/>
    <property type="match status" value="1"/>
</dbReference>
<dbReference type="AlphaFoldDB" id="A0A840DBK3"/>
<dbReference type="InterPro" id="IPR040170">
    <property type="entry name" value="Cytosol_ACT"/>
</dbReference>
<feature type="domain" description="HotDog ACOT-type" evidence="5">
    <location>
        <begin position="17"/>
        <end position="129"/>
    </location>
</feature>
<reference evidence="11" key="1">
    <citation type="submission" date="2022-08" db="EMBL/GenBank/DDBJ databases">
        <title>Genomic Encyclopedia of Type Strains, Phase V (KMG-V): Genome sequencing to study the core and pangenomes of soil and plant-associated prokaryotes.</title>
        <authorList>
            <person name="Whitman W."/>
        </authorList>
    </citation>
    <scope>NUCLEOTIDE SEQUENCE</scope>
    <source>
        <strain evidence="6">0</strain>
        <strain evidence="8">SP2016B</strain>
        <strain evidence="9">SP2017</strain>
        <strain evidence="10">SP3012</strain>
        <strain evidence="11">SP3026</strain>
        <strain evidence="7">SP3049</strain>
    </source>
</reference>
<dbReference type="Proteomes" id="UP001155144">
    <property type="component" value="Unassembled WGS sequence"/>
</dbReference>
<evidence type="ECO:0000313" key="7">
    <source>
        <dbReference type="EMBL" id="MCS3711494.1"/>
    </source>
</evidence>
<dbReference type="EMBL" id="JANUAE010000014">
    <property type="protein sequence ID" value="MCS3711494.1"/>
    <property type="molecule type" value="Genomic_DNA"/>
</dbReference>
<dbReference type="InterPro" id="IPR006683">
    <property type="entry name" value="Thioestr_dom"/>
</dbReference>
<dbReference type="GO" id="GO:0006637">
    <property type="term" value="P:acyl-CoA metabolic process"/>
    <property type="evidence" value="ECO:0007669"/>
    <property type="project" value="TreeGrafter"/>
</dbReference>
<evidence type="ECO:0000259" key="5">
    <source>
        <dbReference type="PROSITE" id="PS51770"/>
    </source>
</evidence>
<dbReference type="EMBL" id="JANTYZ010000012">
    <property type="protein sequence ID" value="MCS3866432.1"/>
    <property type="molecule type" value="Genomic_DNA"/>
</dbReference>
<evidence type="ECO:0000256" key="4">
    <source>
        <dbReference type="SAM" id="MobiDB-lite"/>
    </source>
</evidence>
<dbReference type="CDD" id="cd03442">
    <property type="entry name" value="BFIT_BACH"/>
    <property type="match status" value="1"/>
</dbReference>
<dbReference type="Proteomes" id="UP001155027">
    <property type="component" value="Unassembled WGS sequence"/>
</dbReference>
<dbReference type="EMBL" id="JANUBF010000040">
    <property type="protein sequence ID" value="MCS4038145.1"/>
    <property type="molecule type" value="Genomic_DNA"/>
</dbReference>
<dbReference type="GO" id="GO:0009062">
    <property type="term" value="P:fatty acid catabolic process"/>
    <property type="evidence" value="ECO:0007669"/>
    <property type="project" value="TreeGrafter"/>
</dbReference>
<accession>A0A840DBK3</accession>
<keyword evidence="2 3" id="KW-0378">Hydrolase</keyword>
<dbReference type="InterPro" id="IPR029069">
    <property type="entry name" value="HotDog_dom_sf"/>
</dbReference>
<evidence type="ECO:0000313" key="9">
    <source>
        <dbReference type="EMBL" id="MCS3951608.1"/>
    </source>
</evidence>
<dbReference type="PANTHER" id="PTHR11049:SF24">
    <property type="entry name" value="CYTOSOLIC ACYL COENZYME A THIOESTER HYDROLASE"/>
    <property type="match status" value="1"/>
</dbReference>
<dbReference type="PANTHER" id="PTHR11049">
    <property type="entry name" value="ACYL COENZYME A THIOESTER HYDROLASE"/>
    <property type="match status" value="1"/>
</dbReference>
<evidence type="ECO:0000256" key="3">
    <source>
        <dbReference type="PROSITE-ProRule" id="PRU01106"/>
    </source>
</evidence>
<evidence type="ECO:0000313" key="8">
    <source>
        <dbReference type="EMBL" id="MCS3866432.1"/>
    </source>
</evidence>
<dbReference type="InterPro" id="IPR033120">
    <property type="entry name" value="HOTDOG_ACOT"/>
</dbReference>
<dbReference type="EMBL" id="JANUBL010000012">
    <property type="protein sequence ID" value="MCS4122882.1"/>
    <property type="molecule type" value="Genomic_DNA"/>
</dbReference>
<dbReference type="Proteomes" id="UP001155040">
    <property type="component" value="Unassembled WGS sequence"/>
</dbReference>
<evidence type="ECO:0000313" key="10">
    <source>
        <dbReference type="EMBL" id="MCS4038145.1"/>
    </source>
</evidence>
<evidence type="ECO:0000313" key="6">
    <source>
        <dbReference type="EMBL" id="MCS3678267.1"/>
    </source>
</evidence>
<gene>
    <name evidence="11" type="ORF">GGP45_003250</name>
    <name evidence="7" type="ORF">GGP61_003127</name>
    <name evidence="6" type="ORF">GGP71_002198</name>
    <name evidence="8" type="ORF">GGP82_003006</name>
    <name evidence="9" type="ORF">GGP83_001553</name>
    <name evidence="10" type="ORF">GGQ01_003235</name>
</gene>
<dbReference type="SUPFAM" id="SSF54637">
    <property type="entry name" value="Thioesterase/thiol ester dehydrase-isomerase"/>
    <property type="match status" value="1"/>
</dbReference>
<dbReference type="PROSITE" id="PS51770">
    <property type="entry name" value="HOTDOG_ACOT"/>
    <property type="match status" value="1"/>
</dbReference>
<dbReference type="Proteomes" id="UP001155034">
    <property type="component" value="Unassembled WGS sequence"/>
</dbReference>
<dbReference type="GO" id="GO:0005829">
    <property type="term" value="C:cytosol"/>
    <property type="evidence" value="ECO:0007669"/>
    <property type="project" value="TreeGrafter"/>
</dbReference>
<comment type="similarity">
    <text evidence="1">Belongs to the acyl coenzyme A hydrolase family.</text>
</comment>
<dbReference type="EMBL" id="JANUAU010000007">
    <property type="protein sequence ID" value="MCS3678267.1"/>
    <property type="molecule type" value="Genomic_DNA"/>
</dbReference>
<dbReference type="EMBL" id="JANUBB010000005">
    <property type="protein sequence ID" value="MCS3951608.1"/>
    <property type="molecule type" value="Genomic_DNA"/>
</dbReference>
<dbReference type="Proteomes" id="UP001155057">
    <property type="component" value="Unassembled WGS sequence"/>
</dbReference>
<comment type="caution">
    <text evidence="11">The sequence shown here is derived from an EMBL/GenBank/DDBJ whole genome shotgun (WGS) entry which is preliminary data.</text>
</comment>
<evidence type="ECO:0000256" key="1">
    <source>
        <dbReference type="ARBA" id="ARBA00010458"/>
    </source>
</evidence>
<dbReference type="RefSeq" id="WP_011402919.1">
    <property type="nucleotide sequence ID" value="NZ_CALTRV010000010.1"/>
</dbReference>
<evidence type="ECO:0000313" key="11">
    <source>
        <dbReference type="EMBL" id="MCS4122882.1"/>
    </source>
</evidence>
<dbReference type="Proteomes" id="UP001155010">
    <property type="component" value="Unassembled WGS sequence"/>
</dbReference>
<dbReference type="Gene3D" id="3.10.129.10">
    <property type="entry name" value="Hotdog Thioesterase"/>
    <property type="match status" value="1"/>
</dbReference>
<proteinExistence type="inferred from homology"/>
<protein>
    <submittedName>
        <fullName evidence="11">Acyl-CoA hydrolase</fullName>
    </submittedName>
</protein>
<name>A0A840DBK3_9BACT</name>
<dbReference type="GO" id="GO:0052816">
    <property type="term" value="F:long-chain fatty acyl-CoA hydrolase activity"/>
    <property type="evidence" value="ECO:0007669"/>
    <property type="project" value="TreeGrafter"/>
</dbReference>
<evidence type="ECO:0000256" key="2">
    <source>
        <dbReference type="ARBA" id="ARBA00022801"/>
    </source>
</evidence>
<sequence>MAPSPSPDSRPAAVLDEAAETRIVHAVFPGDTNHYHTLFGGTALEWMDQAAFICATRWCRTKVVTVRTSEIDYKHPVPEGTIVELIARIADTGTTSLTVRVDMFIEPMDEHDRTLACTGQFTLVALDDQDNPTPVPGPASATQDEPQS</sequence>
<evidence type="ECO:0000313" key="12">
    <source>
        <dbReference type="Proteomes" id="UP001155144"/>
    </source>
</evidence>
<dbReference type="GeneID" id="83726981"/>
<organism evidence="11 12">
    <name type="scientific">Salinibacter ruber</name>
    <dbReference type="NCBI Taxonomy" id="146919"/>
    <lineage>
        <taxon>Bacteria</taxon>
        <taxon>Pseudomonadati</taxon>
        <taxon>Rhodothermota</taxon>
        <taxon>Rhodothermia</taxon>
        <taxon>Rhodothermales</taxon>
        <taxon>Salinibacteraceae</taxon>
        <taxon>Salinibacter</taxon>
    </lineage>
</organism>